<dbReference type="Proteomes" id="UP000070501">
    <property type="component" value="Unassembled WGS sequence"/>
</dbReference>
<evidence type="ECO:0000313" key="1">
    <source>
        <dbReference type="EMBL" id="KXJ89792.1"/>
    </source>
</evidence>
<gene>
    <name evidence="1" type="ORF">Micbo1qcDRAFT_165154</name>
</gene>
<proteinExistence type="predicted"/>
<protein>
    <submittedName>
        <fullName evidence="1">Uncharacterized protein</fullName>
    </submittedName>
</protein>
<accession>A0A136IY04</accession>
<organism evidence="1 2">
    <name type="scientific">Microdochium bolleyi</name>
    <dbReference type="NCBI Taxonomy" id="196109"/>
    <lineage>
        <taxon>Eukaryota</taxon>
        <taxon>Fungi</taxon>
        <taxon>Dikarya</taxon>
        <taxon>Ascomycota</taxon>
        <taxon>Pezizomycotina</taxon>
        <taxon>Sordariomycetes</taxon>
        <taxon>Xylariomycetidae</taxon>
        <taxon>Xylariales</taxon>
        <taxon>Microdochiaceae</taxon>
        <taxon>Microdochium</taxon>
    </lineage>
</organism>
<dbReference type="EMBL" id="KQ964254">
    <property type="protein sequence ID" value="KXJ89792.1"/>
    <property type="molecule type" value="Genomic_DNA"/>
</dbReference>
<evidence type="ECO:0000313" key="2">
    <source>
        <dbReference type="Proteomes" id="UP000070501"/>
    </source>
</evidence>
<keyword evidence="2" id="KW-1185">Reference proteome</keyword>
<reference evidence="2" key="1">
    <citation type="submission" date="2016-02" db="EMBL/GenBank/DDBJ databases">
        <title>Draft genome sequence of Microdochium bolleyi, a fungal endophyte of beachgrass.</title>
        <authorList>
            <consortium name="DOE Joint Genome Institute"/>
            <person name="David A.S."/>
            <person name="May G."/>
            <person name="Haridas S."/>
            <person name="Lim J."/>
            <person name="Wang M."/>
            <person name="Labutti K."/>
            <person name="Lipzen A."/>
            <person name="Barry K."/>
            <person name="Grigoriev I.V."/>
        </authorList>
    </citation>
    <scope>NUCLEOTIDE SEQUENCE [LARGE SCALE GENOMIC DNA]</scope>
    <source>
        <strain evidence="2">J235TASD1</strain>
    </source>
</reference>
<sequence>MGVFARIVVVRWPRPRDVLINNNSSSAARQAHRHQPVPPLIYASPARLDESPPAPCYQLRASCTHRSILVLSSTFIEPL</sequence>
<dbReference type="InParanoid" id="A0A136IY04"/>
<name>A0A136IY04_9PEZI</name>
<feature type="non-terminal residue" evidence="1">
    <location>
        <position position="79"/>
    </location>
</feature>
<dbReference type="AlphaFoldDB" id="A0A136IY04"/>